<evidence type="ECO:0000256" key="6">
    <source>
        <dbReference type="SAM" id="MobiDB-lite"/>
    </source>
</evidence>
<feature type="transmembrane region" description="Helical" evidence="7">
    <location>
        <begin position="30"/>
        <end position="48"/>
    </location>
</feature>
<sequence length="309" mass="34321">MSGHTNNGGFPPNVSLVNHLSHAGLLPSHVYFGSCFFVLGAWWLTAVLRDQHRRDRKTEPRLSFAGKCGPCSGKMIEGLVKLVACIVGCVIEVITVKVLGRAENYTYEAIYASFMVAALVDIFQGLRFVLPEGIDYLAHAIAFANLAILARSQSSGHLHLTVSTRMLTSYIGIFLTLALLIELYKPKSQILKFIRTGIVMFQGVWFWVSGIVLDSPIAERWVEEDHANLMFITIAFSWAMCGVVLFQVFYAIIMEKLFGGYDIDGPRSRYLVTKSDGMKQAVNPEPVDDYKPLQQSDAPNDFAASTERA</sequence>
<evidence type="ECO:0000256" key="2">
    <source>
        <dbReference type="ARBA" id="ARBA00006948"/>
    </source>
</evidence>
<name>A0A564Z7W7_HYMDI</name>
<feature type="transmembrane region" description="Helical" evidence="7">
    <location>
        <begin position="105"/>
        <end position="124"/>
    </location>
</feature>
<evidence type="ECO:0000256" key="7">
    <source>
        <dbReference type="SAM" id="Phobius"/>
    </source>
</evidence>
<keyword evidence="5 7" id="KW-0472">Membrane</keyword>
<dbReference type="Pfam" id="PF04819">
    <property type="entry name" value="DUF716"/>
    <property type="match status" value="1"/>
</dbReference>
<dbReference type="GO" id="GO:0016020">
    <property type="term" value="C:membrane"/>
    <property type="evidence" value="ECO:0007669"/>
    <property type="project" value="UniProtKB-SubCell"/>
</dbReference>
<dbReference type="EMBL" id="CABIJS010000666">
    <property type="protein sequence ID" value="VUZ54958.1"/>
    <property type="molecule type" value="Genomic_DNA"/>
</dbReference>
<proteinExistence type="inferred from homology"/>
<feature type="transmembrane region" description="Helical" evidence="7">
    <location>
        <begin position="229"/>
        <end position="253"/>
    </location>
</feature>
<dbReference type="InterPro" id="IPR006904">
    <property type="entry name" value="DUF716"/>
</dbReference>
<keyword evidence="3 7" id="KW-0812">Transmembrane</keyword>
<dbReference type="InterPro" id="IPR042127">
    <property type="entry name" value="TMEM45"/>
</dbReference>
<gene>
    <name evidence="8" type="ORF">WMSIL1_LOCUS12899</name>
</gene>
<organism evidence="8 9">
    <name type="scientific">Hymenolepis diminuta</name>
    <name type="common">Rat tapeworm</name>
    <dbReference type="NCBI Taxonomy" id="6216"/>
    <lineage>
        <taxon>Eukaryota</taxon>
        <taxon>Metazoa</taxon>
        <taxon>Spiralia</taxon>
        <taxon>Lophotrochozoa</taxon>
        <taxon>Platyhelminthes</taxon>
        <taxon>Cestoda</taxon>
        <taxon>Eucestoda</taxon>
        <taxon>Cyclophyllidea</taxon>
        <taxon>Hymenolepididae</taxon>
        <taxon>Hymenolepis</taxon>
    </lineage>
</organism>
<feature type="transmembrane region" description="Helical" evidence="7">
    <location>
        <begin position="166"/>
        <end position="184"/>
    </location>
</feature>
<feature type="transmembrane region" description="Helical" evidence="7">
    <location>
        <begin position="196"/>
        <end position="217"/>
    </location>
</feature>
<dbReference type="PANTHER" id="PTHR16007:SF15">
    <property type="entry name" value="TRANSMEMBRANE PROTEIN 45B"/>
    <property type="match status" value="1"/>
</dbReference>
<reference evidence="8 9" key="1">
    <citation type="submission" date="2019-07" db="EMBL/GenBank/DDBJ databases">
        <authorList>
            <person name="Jastrzebski P J."/>
            <person name="Paukszto L."/>
            <person name="Jastrzebski P J."/>
        </authorList>
    </citation>
    <scope>NUCLEOTIDE SEQUENCE [LARGE SCALE GENOMIC DNA]</scope>
    <source>
        <strain evidence="8 9">WMS-il1</strain>
    </source>
</reference>
<dbReference type="PANTHER" id="PTHR16007">
    <property type="entry name" value="EPIDIDYMAL MEMBRANE PROTEIN E9-RELATED"/>
    <property type="match status" value="1"/>
</dbReference>
<evidence type="ECO:0008006" key="10">
    <source>
        <dbReference type="Google" id="ProtNLM"/>
    </source>
</evidence>
<keyword evidence="4 7" id="KW-1133">Transmembrane helix</keyword>
<evidence type="ECO:0000313" key="8">
    <source>
        <dbReference type="EMBL" id="VUZ54958.1"/>
    </source>
</evidence>
<dbReference type="AlphaFoldDB" id="A0A564Z7W7"/>
<feature type="region of interest" description="Disordered" evidence="6">
    <location>
        <begin position="280"/>
        <end position="309"/>
    </location>
</feature>
<keyword evidence="9" id="KW-1185">Reference proteome</keyword>
<comment type="similarity">
    <text evidence="2">Belongs to the TMEM45 family.</text>
</comment>
<dbReference type="Proteomes" id="UP000321570">
    <property type="component" value="Unassembled WGS sequence"/>
</dbReference>
<evidence type="ECO:0000256" key="1">
    <source>
        <dbReference type="ARBA" id="ARBA00004141"/>
    </source>
</evidence>
<evidence type="ECO:0000256" key="3">
    <source>
        <dbReference type="ARBA" id="ARBA00022692"/>
    </source>
</evidence>
<accession>A0A564Z7W7</accession>
<evidence type="ECO:0000313" key="9">
    <source>
        <dbReference type="Proteomes" id="UP000321570"/>
    </source>
</evidence>
<evidence type="ECO:0000256" key="4">
    <source>
        <dbReference type="ARBA" id="ARBA00022989"/>
    </source>
</evidence>
<evidence type="ECO:0000256" key="5">
    <source>
        <dbReference type="ARBA" id="ARBA00023136"/>
    </source>
</evidence>
<protein>
    <recommendedName>
        <fullName evidence="10">Transmembrane protein 45B</fullName>
    </recommendedName>
</protein>
<comment type="subcellular location">
    <subcellularLocation>
        <location evidence="1">Membrane</location>
        <topology evidence="1">Multi-pass membrane protein</topology>
    </subcellularLocation>
</comment>